<evidence type="ECO:0000256" key="1">
    <source>
        <dbReference type="ARBA" id="ARBA00004167"/>
    </source>
</evidence>
<sequence>MTEFKNTEQQLSRFRLRVAGAAFFVMLCFGLLGFRFVYLQIWKYSEYSLQADENRISVAPILPNRGVITDRNGIILARNYSAYTLEITPSKLDAPLDQVITELGRVIPVEERDRRRFKKLLEDSKHFESLPIRSRLTDDEVARFTAQRYRFPGVDVRARLFRSYPLGTTFAHAIGYIGRISQRDRDHIEAASEQNDNDPDHYDPRLDENNYKGTDYIGKIGVEQSYETELHGLTGSEEVEVTAGGRPVRTLSSTQATPGNNLRLSLDVGLQETAERAFGDRKGALVAIDPSTGEVLAFVSAPSFDPNIFVDGVDQQTWDDLNNSPDKPLLNRPLRGTYPPGSTYKPFMALAALTLHKRTPEWGFQDTGSYTFAGHVFHNDVRTGQGWIDMNRAITVSNDDYFYMLAHDLGVNAISDFMKPFGFGQITGIDIEGEARGILPSTDWKRHAYKRPEMQKWYEGETISLGIGQGYNSFTMLQLAHAVATLANNGVVMTPHLVSGIENPITHQIRTVDSDPTGKIDVKQQDIDFIKHAMQNVILNGTAAQPFRGVQYEVAGKTGTAQVYSLGGEKYHASAVAENRRDHALFTAFAPVEKPQIALALIVENGGWGAEAAAPVARAVLDYWMIDRFKPGVLAAAVANAVADSNASGGGVDTAPVIGGGPQTPLQAALPASVAAALPGGSAATAAAIAASAVGVAQPASAASGAAAVPRGASGVNGTSGAAASAAEATPPRSDKAAPKRPLPNAPTTPADNTGAPLAPAPRVTVSPADADVPADDHSVNLNGVDTGGNTPVSHASPNGDD</sequence>
<gene>
    <name evidence="14 18" type="primary">mrdA</name>
    <name evidence="18" type="ORF">D7S86_01180</name>
</gene>
<feature type="domain" description="Penicillin-binding protein transpeptidase" evidence="16">
    <location>
        <begin position="283"/>
        <end position="621"/>
    </location>
</feature>
<dbReference type="Pfam" id="PF00905">
    <property type="entry name" value="Transpeptidase"/>
    <property type="match status" value="1"/>
</dbReference>
<dbReference type="Gene3D" id="3.90.1310.10">
    <property type="entry name" value="Penicillin-binding protein 2a (Domain 2)"/>
    <property type="match status" value="1"/>
</dbReference>
<dbReference type="InterPro" id="IPR012338">
    <property type="entry name" value="Beta-lactam/transpept-like"/>
</dbReference>
<evidence type="ECO:0000256" key="15">
    <source>
        <dbReference type="SAM" id="MobiDB-lite"/>
    </source>
</evidence>
<keyword evidence="8 14" id="KW-0378">Hydrolase</keyword>
<dbReference type="GO" id="GO:0005886">
    <property type="term" value="C:plasma membrane"/>
    <property type="evidence" value="ECO:0007669"/>
    <property type="project" value="UniProtKB-SubCell"/>
</dbReference>
<feature type="active site" description="Acyl-ester intermediate" evidence="14">
    <location>
        <position position="342"/>
    </location>
</feature>
<evidence type="ECO:0000256" key="2">
    <source>
        <dbReference type="ARBA" id="ARBA00004236"/>
    </source>
</evidence>
<evidence type="ECO:0000256" key="5">
    <source>
        <dbReference type="ARBA" id="ARBA00022645"/>
    </source>
</evidence>
<dbReference type="PANTHER" id="PTHR30627">
    <property type="entry name" value="PEPTIDOGLYCAN D,D-TRANSPEPTIDASE"/>
    <property type="match status" value="1"/>
</dbReference>
<dbReference type="UniPathway" id="UPA00219"/>
<dbReference type="GO" id="GO:0071972">
    <property type="term" value="F:peptidoglycan L,D-transpeptidase activity"/>
    <property type="evidence" value="ECO:0007669"/>
    <property type="project" value="TreeGrafter"/>
</dbReference>
<dbReference type="NCBIfam" id="TIGR03423">
    <property type="entry name" value="pbp2_mrdA"/>
    <property type="match status" value="1"/>
</dbReference>
<evidence type="ECO:0000256" key="13">
    <source>
        <dbReference type="ARBA" id="ARBA00023316"/>
    </source>
</evidence>
<dbReference type="EC" id="3.4.16.4" evidence="14"/>
<evidence type="ECO:0000256" key="11">
    <source>
        <dbReference type="ARBA" id="ARBA00022989"/>
    </source>
</evidence>
<dbReference type="InterPro" id="IPR017790">
    <property type="entry name" value="Penicillin-binding_protein_2"/>
</dbReference>
<feature type="domain" description="Penicillin-binding protein dimerisation" evidence="17">
    <location>
        <begin position="61"/>
        <end position="251"/>
    </location>
</feature>
<reference evidence="18 19" key="1">
    <citation type="submission" date="2018-10" db="EMBL/GenBank/DDBJ databases">
        <title>Robbsia sp. DHC34, isolated from soil.</title>
        <authorList>
            <person name="Gao Z.-H."/>
            <person name="Qiu L.-H."/>
        </authorList>
    </citation>
    <scope>NUCLEOTIDE SEQUENCE [LARGE SCALE GENOMIC DNA]</scope>
    <source>
        <strain evidence="18 19">DHC34</strain>
    </source>
</reference>
<dbReference type="Gene3D" id="3.40.710.10">
    <property type="entry name" value="DD-peptidase/beta-lactamase superfamily"/>
    <property type="match status" value="1"/>
</dbReference>
<comment type="pathway">
    <text evidence="14">Cell wall biogenesis; peptidoglycan biosynthesis.</text>
</comment>
<dbReference type="InterPro" id="IPR036138">
    <property type="entry name" value="PBP_dimer_sf"/>
</dbReference>
<feature type="transmembrane region" description="Helical" evidence="14">
    <location>
        <begin position="21"/>
        <end position="42"/>
    </location>
</feature>
<dbReference type="HAMAP" id="MF_02081">
    <property type="entry name" value="MrdA_transpept"/>
    <property type="match status" value="1"/>
</dbReference>
<keyword evidence="10 14" id="KW-0573">Peptidoglycan synthesis</keyword>
<dbReference type="GO" id="GO:0008658">
    <property type="term" value="F:penicillin binding"/>
    <property type="evidence" value="ECO:0007669"/>
    <property type="project" value="InterPro"/>
</dbReference>
<dbReference type="GO" id="GO:0006508">
    <property type="term" value="P:proteolysis"/>
    <property type="evidence" value="ECO:0007669"/>
    <property type="project" value="UniProtKB-KW"/>
</dbReference>
<comment type="subcellular location">
    <subcellularLocation>
        <location evidence="14">Cell inner membrane</location>
        <topology evidence="14">Single-pass membrane protein</topology>
    </subcellularLocation>
    <subcellularLocation>
        <location evidence="2">Cell membrane</location>
    </subcellularLocation>
    <subcellularLocation>
        <location evidence="1">Membrane</location>
        <topology evidence="1">Single-pass membrane protein</topology>
    </subcellularLocation>
</comment>
<dbReference type="Gene3D" id="3.30.1390.30">
    <property type="entry name" value="Penicillin-binding protein 2a, domain 3"/>
    <property type="match status" value="1"/>
</dbReference>
<evidence type="ECO:0000259" key="16">
    <source>
        <dbReference type="Pfam" id="PF00905"/>
    </source>
</evidence>
<evidence type="ECO:0000256" key="6">
    <source>
        <dbReference type="ARBA" id="ARBA00022670"/>
    </source>
</evidence>
<keyword evidence="6 14" id="KW-0645">Protease</keyword>
<evidence type="ECO:0000256" key="8">
    <source>
        <dbReference type="ARBA" id="ARBA00022801"/>
    </source>
</evidence>
<comment type="caution">
    <text evidence="18">The sequence shown here is derived from an EMBL/GenBank/DDBJ whole genome shotgun (WGS) entry which is preliminary data.</text>
</comment>
<dbReference type="SUPFAM" id="SSF56519">
    <property type="entry name" value="Penicillin binding protein dimerisation domain"/>
    <property type="match status" value="1"/>
</dbReference>
<keyword evidence="13 14" id="KW-0961">Cell wall biogenesis/degradation</keyword>
<dbReference type="SUPFAM" id="SSF56601">
    <property type="entry name" value="beta-lactamase/transpeptidase-like"/>
    <property type="match status" value="1"/>
</dbReference>
<dbReference type="GO" id="GO:0071555">
    <property type="term" value="P:cell wall organization"/>
    <property type="evidence" value="ECO:0007669"/>
    <property type="project" value="UniProtKB-KW"/>
</dbReference>
<keyword evidence="12 14" id="KW-0472">Membrane</keyword>
<dbReference type="AlphaFoldDB" id="A0A494YEU2"/>
<dbReference type="InterPro" id="IPR001460">
    <property type="entry name" value="PCN-bd_Tpept"/>
</dbReference>
<dbReference type="RefSeq" id="WP_121082366.1">
    <property type="nucleotide sequence ID" value="NZ_RBZU01000001.1"/>
</dbReference>
<feature type="compositionally biased region" description="Low complexity" evidence="15">
    <location>
        <begin position="709"/>
        <end position="729"/>
    </location>
</feature>
<dbReference type="GO" id="GO:0009002">
    <property type="term" value="F:serine-type D-Ala-D-Ala carboxypeptidase activity"/>
    <property type="evidence" value="ECO:0007669"/>
    <property type="project" value="UniProtKB-UniRule"/>
</dbReference>
<dbReference type="PANTHER" id="PTHR30627:SF2">
    <property type="entry name" value="PEPTIDOGLYCAN D,D-TRANSPEPTIDASE MRDA"/>
    <property type="match status" value="1"/>
</dbReference>
<feature type="region of interest" description="Disordered" evidence="15">
    <location>
        <begin position="709"/>
        <end position="802"/>
    </location>
</feature>
<keyword evidence="5 14" id="KW-0121">Carboxypeptidase</keyword>
<dbReference type="Pfam" id="PF03717">
    <property type="entry name" value="PBP_dimer"/>
    <property type="match status" value="1"/>
</dbReference>
<feature type="compositionally biased region" description="Polar residues" evidence="15">
    <location>
        <begin position="781"/>
        <end position="802"/>
    </location>
</feature>
<dbReference type="GO" id="GO:0008360">
    <property type="term" value="P:regulation of cell shape"/>
    <property type="evidence" value="ECO:0007669"/>
    <property type="project" value="UniProtKB-KW"/>
</dbReference>
<dbReference type="GO" id="GO:0009252">
    <property type="term" value="P:peptidoglycan biosynthetic process"/>
    <property type="evidence" value="ECO:0007669"/>
    <property type="project" value="UniProtKB-UniRule"/>
</dbReference>
<dbReference type="InterPro" id="IPR050515">
    <property type="entry name" value="Beta-lactam/transpept"/>
</dbReference>
<evidence type="ECO:0000256" key="12">
    <source>
        <dbReference type="ARBA" id="ARBA00023136"/>
    </source>
</evidence>
<comment type="function">
    <text evidence="14">Catalyzes cross-linking of the peptidoglycan cell wall.</text>
</comment>
<keyword evidence="19" id="KW-1185">Reference proteome</keyword>
<comment type="similarity">
    <text evidence="14">Belongs to the transpeptidase family. MrdA subfamily.</text>
</comment>
<keyword evidence="3 14" id="KW-1003">Cell membrane</keyword>
<protein>
    <recommendedName>
        <fullName evidence="14">Peptidoglycan D,D-transpeptidase MrdA</fullName>
        <ecNumber evidence="14">3.4.16.4</ecNumber>
    </recommendedName>
    <alternativeName>
        <fullName evidence="14">Penicillin-binding protein 2</fullName>
        <shortName evidence="14">PBP-2</shortName>
    </alternativeName>
</protein>
<evidence type="ECO:0000256" key="4">
    <source>
        <dbReference type="ARBA" id="ARBA00022519"/>
    </source>
</evidence>
<keyword evidence="7 14" id="KW-0812">Transmembrane</keyword>
<dbReference type="OrthoDB" id="9789078at2"/>
<keyword evidence="11 14" id="KW-1133">Transmembrane helix</keyword>
<evidence type="ECO:0000256" key="3">
    <source>
        <dbReference type="ARBA" id="ARBA00022475"/>
    </source>
</evidence>
<evidence type="ECO:0000313" key="18">
    <source>
        <dbReference type="EMBL" id="RKP58587.1"/>
    </source>
</evidence>
<proteinExistence type="inferred from homology"/>
<name>A0A494YEU2_9BURK</name>
<dbReference type="Proteomes" id="UP000270342">
    <property type="component" value="Unassembled WGS sequence"/>
</dbReference>
<comment type="catalytic activity">
    <reaction evidence="14">
        <text>Preferential cleavage: (Ac)2-L-Lys-D-Ala-|-D-Ala. Also transpeptidation of peptidyl-alanyl moieties that are N-acyl substituents of D-alanine.</text>
        <dbReference type="EC" id="3.4.16.4"/>
    </reaction>
</comment>
<comment type="caution">
    <text evidence="14">Lacks conserved residue(s) required for the propagation of feature annotation.</text>
</comment>
<organism evidence="18 19">
    <name type="scientific">Pararobbsia silviterrae</name>
    <dbReference type="NCBI Taxonomy" id="1792498"/>
    <lineage>
        <taxon>Bacteria</taxon>
        <taxon>Pseudomonadati</taxon>
        <taxon>Pseudomonadota</taxon>
        <taxon>Betaproteobacteria</taxon>
        <taxon>Burkholderiales</taxon>
        <taxon>Burkholderiaceae</taxon>
        <taxon>Pararobbsia</taxon>
    </lineage>
</organism>
<dbReference type="InterPro" id="IPR005311">
    <property type="entry name" value="PBP_dimer"/>
</dbReference>
<dbReference type="EMBL" id="RBZU01000001">
    <property type="protein sequence ID" value="RKP58587.1"/>
    <property type="molecule type" value="Genomic_DNA"/>
</dbReference>
<keyword evidence="4 14" id="KW-0997">Cell inner membrane</keyword>
<evidence type="ECO:0000256" key="7">
    <source>
        <dbReference type="ARBA" id="ARBA00022692"/>
    </source>
</evidence>
<accession>A0A494YEU2</accession>
<evidence type="ECO:0000256" key="10">
    <source>
        <dbReference type="ARBA" id="ARBA00022984"/>
    </source>
</evidence>
<evidence type="ECO:0000256" key="9">
    <source>
        <dbReference type="ARBA" id="ARBA00022960"/>
    </source>
</evidence>
<evidence type="ECO:0000256" key="14">
    <source>
        <dbReference type="HAMAP-Rule" id="MF_02081"/>
    </source>
</evidence>
<evidence type="ECO:0000259" key="17">
    <source>
        <dbReference type="Pfam" id="PF03717"/>
    </source>
</evidence>
<keyword evidence="9 14" id="KW-0133">Cell shape</keyword>
<evidence type="ECO:0000313" key="19">
    <source>
        <dbReference type="Proteomes" id="UP000270342"/>
    </source>
</evidence>